<protein>
    <recommendedName>
        <fullName evidence="2">Myb/SANT-like domain-containing protein</fullName>
    </recommendedName>
</protein>
<feature type="compositionally biased region" description="Polar residues" evidence="1">
    <location>
        <begin position="1"/>
        <end position="11"/>
    </location>
</feature>
<evidence type="ECO:0000313" key="4">
    <source>
        <dbReference type="Proteomes" id="UP000585474"/>
    </source>
</evidence>
<gene>
    <name evidence="3" type="ORF">Acr_02g0009570</name>
</gene>
<comment type="caution">
    <text evidence="3">The sequence shown here is derived from an EMBL/GenBank/DDBJ whole genome shotgun (WGS) entry which is preliminary data.</text>
</comment>
<dbReference type="InterPro" id="IPR024752">
    <property type="entry name" value="Myb/SANT-like_dom"/>
</dbReference>
<accession>A0A7J0EAP0</accession>
<sequence length="328" mass="37117">MESQQTESSKPSKAKGKDKQSRRIWTVREEEGLLKCMLEEFNDGSKWGAENGFKSGFFGAVEILFQKMFPGTTIRANPNIESKVKNWKEKYGLLADMQKLSGFSWDHDTNSVVVDSKDVWEEYVKFHPKASELQVKWQRIGAEIRVDACDDATHQPSQEESYVGTNDCYIPRYTDGRFVFGGTDFMDLSAGGSQNASPSTPTSNANATPPPTNGNVSTASRPLKKARKLTRAETKQDSLTEAFGSYMSETKEVMEKLVNAVAYEHRLSERRQGVFAELEKLNLEIEDMLTANAMILATEEKVDEFYSVPERYRQQWVGMLLQGKLNRK</sequence>
<dbReference type="Pfam" id="PF12776">
    <property type="entry name" value="Myb_DNA-bind_3"/>
    <property type="match status" value="1"/>
</dbReference>
<dbReference type="PANTHER" id="PTHR46250">
    <property type="entry name" value="MYB/SANT-LIKE DNA-BINDING DOMAIN PROTEIN-RELATED"/>
    <property type="match status" value="1"/>
</dbReference>
<proteinExistence type="predicted"/>
<evidence type="ECO:0000256" key="1">
    <source>
        <dbReference type="SAM" id="MobiDB-lite"/>
    </source>
</evidence>
<organism evidence="3 4">
    <name type="scientific">Actinidia rufa</name>
    <dbReference type="NCBI Taxonomy" id="165716"/>
    <lineage>
        <taxon>Eukaryota</taxon>
        <taxon>Viridiplantae</taxon>
        <taxon>Streptophyta</taxon>
        <taxon>Embryophyta</taxon>
        <taxon>Tracheophyta</taxon>
        <taxon>Spermatophyta</taxon>
        <taxon>Magnoliopsida</taxon>
        <taxon>eudicotyledons</taxon>
        <taxon>Gunneridae</taxon>
        <taxon>Pentapetalae</taxon>
        <taxon>asterids</taxon>
        <taxon>Ericales</taxon>
        <taxon>Actinidiaceae</taxon>
        <taxon>Actinidia</taxon>
    </lineage>
</organism>
<name>A0A7J0EAP0_9ERIC</name>
<reference evidence="3 4" key="1">
    <citation type="submission" date="2019-07" db="EMBL/GenBank/DDBJ databases">
        <title>De Novo Assembly of kiwifruit Actinidia rufa.</title>
        <authorList>
            <person name="Sugita-Konishi S."/>
            <person name="Sato K."/>
            <person name="Mori E."/>
            <person name="Abe Y."/>
            <person name="Kisaki G."/>
            <person name="Hamano K."/>
            <person name="Suezawa K."/>
            <person name="Otani M."/>
            <person name="Fukuda T."/>
            <person name="Manabe T."/>
            <person name="Gomi K."/>
            <person name="Tabuchi M."/>
            <person name="Akimitsu K."/>
            <person name="Kataoka I."/>
        </authorList>
    </citation>
    <scope>NUCLEOTIDE SEQUENCE [LARGE SCALE GENOMIC DNA]</scope>
    <source>
        <strain evidence="4">cv. Fuchu</strain>
    </source>
</reference>
<dbReference type="OrthoDB" id="601328at2759"/>
<evidence type="ECO:0000259" key="2">
    <source>
        <dbReference type="Pfam" id="PF12776"/>
    </source>
</evidence>
<feature type="region of interest" description="Disordered" evidence="1">
    <location>
        <begin position="190"/>
        <end position="234"/>
    </location>
</feature>
<dbReference type="EMBL" id="BJWL01000002">
    <property type="protein sequence ID" value="GFY82717.1"/>
    <property type="molecule type" value="Genomic_DNA"/>
</dbReference>
<feature type="domain" description="Myb/SANT-like" evidence="2">
    <location>
        <begin position="25"/>
        <end position="123"/>
    </location>
</feature>
<dbReference type="AlphaFoldDB" id="A0A7J0EAP0"/>
<feature type="compositionally biased region" description="Low complexity" evidence="1">
    <location>
        <begin position="195"/>
        <end position="207"/>
    </location>
</feature>
<dbReference type="Proteomes" id="UP000585474">
    <property type="component" value="Unassembled WGS sequence"/>
</dbReference>
<feature type="region of interest" description="Disordered" evidence="1">
    <location>
        <begin position="1"/>
        <end position="23"/>
    </location>
</feature>
<evidence type="ECO:0000313" key="3">
    <source>
        <dbReference type="EMBL" id="GFY82717.1"/>
    </source>
</evidence>
<dbReference type="PANTHER" id="PTHR46250:SF15">
    <property type="entry name" value="OS01G0523800 PROTEIN"/>
    <property type="match status" value="1"/>
</dbReference>
<keyword evidence="4" id="KW-1185">Reference proteome</keyword>